<feature type="compositionally biased region" description="Low complexity" evidence="1">
    <location>
        <begin position="70"/>
        <end position="89"/>
    </location>
</feature>
<name>A0A511MCJ7_9NOCA</name>
<protein>
    <submittedName>
        <fullName evidence="2">Uncharacterized protein</fullName>
    </submittedName>
</protein>
<dbReference type="AlphaFoldDB" id="A0A511MCJ7"/>
<accession>A0A511MCJ7</accession>
<comment type="caution">
    <text evidence="2">The sequence shown here is derived from an EMBL/GenBank/DDBJ whole genome shotgun (WGS) entry which is preliminary data.</text>
</comment>
<proteinExistence type="predicted"/>
<evidence type="ECO:0000256" key="1">
    <source>
        <dbReference type="SAM" id="MobiDB-lite"/>
    </source>
</evidence>
<evidence type="ECO:0000313" key="2">
    <source>
        <dbReference type="EMBL" id="GEM38319.1"/>
    </source>
</evidence>
<dbReference type="EMBL" id="BJXA01000015">
    <property type="protein sequence ID" value="GEM38319.1"/>
    <property type="molecule type" value="Genomic_DNA"/>
</dbReference>
<evidence type="ECO:0000313" key="3">
    <source>
        <dbReference type="Proteomes" id="UP000321424"/>
    </source>
</evidence>
<gene>
    <name evidence="2" type="ORF">NN4_28380</name>
</gene>
<keyword evidence="3" id="KW-1185">Reference proteome</keyword>
<dbReference type="Proteomes" id="UP000321424">
    <property type="component" value="Unassembled WGS sequence"/>
</dbReference>
<reference evidence="2 3" key="1">
    <citation type="submission" date="2019-07" db="EMBL/GenBank/DDBJ databases">
        <title>Whole genome shotgun sequence of Nocardia ninae NBRC 108245.</title>
        <authorList>
            <person name="Hosoyama A."/>
            <person name="Uohara A."/>
            <person name="Ohji S."/>
            <person name="Ichikawa N."/>
        </authorList>
    </citation>
    <scope>NUCLEOTIDE SEQUENCE [LARGE SCALE GENOMIC DNA]</scope>
    <source>
        <strain evidence="2 3">NBRC 108245</strain>
    </source>
</reference>
<sequence length="135" mass="13869">MVALDSAGSGTGSIREVLAAFAGAVEATDRVFLPVCEQRDVDTVDATFGLDEEAVCDGFGAAGLLAHAESLVSSEPEPSGSELSNSLSPNITDTTTILPTADHASPVTKWGTARCVPSGGGCLRGRRLRQTVRHG</sequence>
<organism evidence="2 3">
    <name type="scientific">Nocardia ninae NBRC 108245</name>
    <dbReference type="NCBI Taxonomy" id="1210091"/>
    <lineage>
        <taxon>Bacteria</taxon>
        <taxon>Bacillati</taxon>
        <taxon>Actinomycetota</taxon>
        <taxon>Actinomycetes</taxon>
        <taxon>Mycobacteriales</taxon>
        <taxon>Nocardiaceae</taxon>
        <taxon>Nocardia</taxon>
    </lineage>
</organism>
<feature type="region of interest" description="Disordered" evidence="1">
    <location>
        <begin position="70"/>
        <end position="102"/>
    </location>
</feature>